<protein>
    <submittedName>
        <fullName evidence="5">Peptidase S1 domain-containing protein</fullName>
    </submittedName>
</protein>
<dbReference type="PANTHER" id="PTHR24250:SF27">
    <property type="entry name" value="ELASTASE 2 LIKE"/>
    <property type="match status" value="1"/>
</dbReference>
<dbReference type="InterPro" id="IPR009003">
    <property type="entry name" value="Peptidase_S1_PA"/>
</dbReference>
<sequence length="635" mass="69267">MSNLYKFAFCILIWVSSISICLSQSCGTRSGNFGQKFSNDIIGGCYAQLGEFPWEGLMEITNYTGNVSVRDCGVTLLSSQYALTSGRCVQLATSQDGVILTNIRFGILNRTDYTVENNTISQYWIHPLYNQSQILHNIALIKLGKNVTFGPNVQPICIATDDSSLTAKSNSVAGWGWWSLNSQYCGTQNTNYANSSSPTLVKTLVPVINNNLCQLYYPDNNVTFTNNTLCAGTDFNGAATVDDWGTPLMVANDSGTWFQTGIYSAYFYIDDQHDLLAQRLYTRVSSYCDWLTNLTNGDVQCYQAAAPTPPPTPPPSVAPSNNICGNRLNGYNSKFSNNIYGGCFANQGEFPWEGLMEIYSEVSGAIVQYCGVTLLSPNYALTTASCIVIARTTGYAHIIRFGMVNRTDTSAIANTIAQGFTNPQYINNGILHNVGIIKLSVRVNFNDKVQPICIPYDDSSLISQANTVAGWGYWSLDPLYCGNISTGGAVRNRSDILVRTTVPVIKNTLCQLYYPSFNVSLTPDTLCAGSDFNGAGNNSDWATPLMVPDANGVWFQTGVMSTYFYNNYNGILAQRVYARVSSYCSWFNTTTNGEVQCVYANTAPVVTITTITTPVNTASTTTIPATTPTTPSPIT</sequence>
<feature type="domain" description="Peptidase S1" evidence="3">
    <location>
        <begin position="339"/>
        <end position="592"/>
    </location>
</feature>
<dbReference type="InterPro" id="IPR043504">
    <property type="entry name" value="Peptidase_S1_PA_chymotrypsin"/>
</dbReference>
<keyword evidence="4" id="KW-1185">Reference proteome</keyword>
<dbReference type="WBParaSite" id="ACRNAN_scaffold4168.g7118.t1">
    <property type="protein sequence ID" value="ACRNAN_scaffold4168.g7118.t1"/>
    <property type="gene ID" value="ACRNAN_scaffold4168.g7118"/>
</dbReference>
<name>A0A914DXC3_9BILA</name>
<evidence type="ECO:0000259" key="3">
    <source>
        <dbReference type="PROSITE" id="PS50240"/>
    </source>
</evidence>
<dbReference type="Gene3D" id="2.40.10.10">
    <property type="entry name" value="Trypsin-like serine proteases"/>
    <property type="match status" value="2"/>
</dbReference>
<dbReference type="PROSITE" id="PS50240">
    <property type="entry name" value="TRYPSIN_DOM"/>
    <property type="match status" value="2"/>
</dbReference>
<dbReference type="SUPFAM" id="SSF50494">
    <property type="entry name" value="Trypsin-like serine proteases"/>
    <property type="match status" value="2"/>
</dbReference>
<dbReference type="PANTHER" id="PTHR24250">
    <property type="entry name" value="CHYMOTRYPSIN-RELATED"/>
    <property type="match status" value="1"/>
</dbReference>
<evidence type="ECO:0000313" key="5">
    <source>
        <dbReference type="WBParaSite" id="ACRNAN_scaffold4168.g7118.t1"/>
    </source>
</evidence>
<accession>A0A914DXC3</accession>
<reference evidence="5" key="1">
    <citation type="submission" date="2022-11" db="UniProtKB">
        <authorList>
            <consortium name="WormBaseParasite"/>
        </authorList>
    </citation>
    <scope>IDENTIFICATION</scope>
</reference>
<organism evidence="4 5">
    <name type="scientific">Acrobeloides nanus</name>
    <dbReference type="NCBI Taxonomy" id="290746"/>
    <lineage>
        <taxon>Eukaryota</taxon>
        <taxon>Metazoa</taxon>
        <taxon>Ecdysozoa</taxon>
        <taxon>Nematoda</taxon>
        <taxon>Chromadorea</taxon>
        <taxon>Rhabditida</taxon>
        <taxon>Tylenchina</taxon>
        <taxon>Cephalobomorpha</taxon>
        <taxon>Cephaloboidea</taxon>
        <taxon>Cephalobidae</taxon>
        <taxon>Acrobeloides</taxon>
    </lineage>
</organism>
<evidence type="ECO:0000256" key="2">
    <source>
        <dbReference type="SAM" id="SignalP"/>
    </source>
</evidence>
<dbReference type="GO" id="GO:0004252">
    <property type="term" value="F:serine-type endopeptidase activity"/>
    <property type="evidence" value="ECO:0007669"/>
    <property type="project" value="InterPro"/>
</dbReference>
<dbReference type="CDD" id="cd00190">
    <property type="entry name" value="Tryp_SPc"/>
    <property type="match status" value="2"/>
</dbReference>
<feature type="signal peptide" evidence="2">
    <location>
        <begin position="1"/>
        <end position="23"/>
    </location>
</feature>
<evidence type="ECO:0000256" key="1">
    <source>
        <dbReference type="ARBA" id="ARBA00023157"/>
    </source>
</evidence>
<dbReference type="InterPro" id="IPR001254">
    <property type="entry name" value="Trypsin_dom"/>
</dbReference>
<feature type="domain" description="Peptidase S1" evidence="3">
    <location>
        <begin position="41"/>
        <end position="296"/>
    </location>
</feature>
<keyword evidence="1" id="KW-1015">Disulfide bond</keyword>
<feature type="chain" id="PRO_5037433670" evidence="2">
    <location>
        <begin position="24"/>
        <end position="635"/>
    </location>
</feature>
<dbReference type="AlphaFoldDB" id="A0A914DXC3"/>
<evidence type="ECO:0000313" key="4">
    <source>
        <dbReference type="Proteomes" id="UP000887540"/>
    </source>
</evidence>
<proteinExistence type="predicted"/>
<dbReference type="Pfam" id="PF00089">
    <property type="entry name" value="Trypsin"/>
    <property type="match status" value="2"/>
</dbReference>
<dbReference type="GO" id="GO:0006508">
    <property type="term" value="P:proteolysis"/>
    <property type="evidence" value="ECO:0007669"/>
    <property type="project" value="InterPro"/>
</dbReference>
<dbReference type="PROSITE" id="PS51257">
    <property type="entry name" value="PROKAR_LIPOPROTEIN"/>
    <property type="match status" value="1"/>
</dbReference>
<dbReference type="SMART" id="SM00020">
    <property type="entry name" value="Tryp_SPc"/>
    <property type="match status" value="2"/>
</dbReference>
<keyword evidence="2" id="KW-0732">Signal</keyword>
<dbReference type="Proteomes" id="UP000887540">
    <property type="component" value="Unplaced"/>
</dbReference>